<reference evidence="3" key="2">
    <citation type="journal article" date="2007" name="PLoS Biol.">
        <title>Survey sequencing and comparative analysis of the elephant shark (Callorhinchus milii) genome.</title>
        <authorList>
            <person name="Venkatesh B."/>
            <person name="Kirkness E.F."/>
            <person name="Loh Y.H."/>
            <person name="Halpern A.L."/>
            <person name="Lee A.P."/>
            <person name="Johnson J."/>
            <person name="Dandona N."/>
            <person name="Viswanathan L.D."/>
            <person name="Tay A."/>
            <person name="Venter J.C."/>
            <person name="Strausberg R.L."/>
            <person name="Brenner S."/>
        </authorList>
    </citation>
    <scope>NUCLEOTIDE SEQUENCE [LARGE SCALE GENOMIC DNA]</scope>
</reference>
<evidence type="ECO:0000313" key="2">
    <source>
        <dbReference type="Ensembl" id="ENSCMIP00000018591.1"/>
    </source>
</evidence>
<dbReference type="Proteomes" id="UP000314986">
    <property type="component" value="Unassembled WGS sequence"/>
</dbReference>
<dbReference type="Ensembl" id="ENSCMIT00000018941.1">
    <property type="protein sequence ID" value="ENSCMIP00000018591.1"/>
    <property type="gene ID" value="ENSCMIG00000008741.1"/>
</dbReference>
<evidence type="ECO:0000313" key="3">
    <source>
        <dbReference type="Proteomes" id="UP000314986"/>
    </source>
</evidence>
<accession>A0A4W3HQY8</accession>
<evidence type="ECO:0000256" key="1">
    <source>
        <dbReference type="SAM" id="MobiDB-lite"/>
    </source>
</evidence>
<reference evidence="2" key="4">
    <citation type="submission" date="2025-08" db="UniProtKB">
        <authorList>
            <consortium name="Ensembl"/>
        </authorList>
    </citation>
    <scope>IDENTIFICATION</scope>
</reference>
<protein>
    <submittedName>
        <fullName evidence="2">Uncharacterized protein</fullName>
    </submittedName>
</protein>
<dbReference type="InParanoid" id="A0A4W3HQY8"/>
<dbReference type="GeneTree" id="ENSGT00940000154653"/>
<proteinExistence type="predicted"/>
<feature type="compositionally biased region" description="Basic and acidic residues" evidence="1">
    <location>
        <begin position="54"/>
        <end position="68"/>
    </location>
</feature>
<sequence length="260" mass="28628">MTDNSCRQHSSGTVTHTQTHSHTHTDRHPETHTHTVTQTQTDTQRHTVTHTHRHSETHTHADTHRDSKQTNIQTHTHPETDDSLSLGAGLSPRPREPDSGRRTVTLRLDLARAPEAGGDWSPGVSGTDTEPLGSRPPALIPSSSETLPGGPAAASCRDMLPNADIAVPQSVLIQEDEKMDARAKLSVAAKMSLFKELEKTKPVEPVLLSRPRSRNAAVERRLRRLQDRSRTQPVTTEEMVVVNRYVSACVSACECMCVCE</sequence>
<dbReference type="AlphaFoldDB" id="A0A4W3HQY8"/>
<feature type="compositionally biased region" description="Basic and acidic residues" evidence="1">
    <location>
        <begin position="23"/>
        <end position="33"/>
    </location>
</feature>
<reference evidence="3" key="3">
    <citation type="journal article" date="2014" name="Nature">
        <title>Elephant shark genome provides unique insights into gnathostome evolution.</title>
        <authorList>
            <consortium name="International Elephant Shark Genome Sequencing Consortium"/>
            <person name="Venkatesh B."/>
            <person name="Lee A.P."/>
            <person name="Ravi V."/>
            <person name="Maurya A.K."/>
            <person name="Lian M.M."/>
            <person name="Swann J.B."/>
            <person name="Ohta Y."/>
            <person name="Flajnik M.F."/>
            <person name="Sutoh Y."/>
            <person name="Kasahara M."/>
            <person name="Hoon S."/>
            <person name="Gangu V."/>
            <person name="Roy S.W."/>
            <person name="Irimia M."/>
            <person name="Korzh V."/>
            <person name="Kondrychyn I."/>
            <person name="Lim Z.W."/>
            <person name="Tay B.H."/>
            <person name="Tohari S."/>
            <person name="Kong K.W."/>
            <person name="Ho S."/>
            <person name="Lorente-Galdos B."/>
            <person name="Quilez J."/>
            <person name="Marques-Bonet T."/>
            <person name="Raney B.J."/>
            <person name="Ingham P.W."/>
            <person name="Tay A."/>
            <person name="Hillier L.W."/>
            <person name="Minx P."/>
            <person name="Boehm T."/>
            <person name="Wilson R.K."/>
            <person name="Brenner S."/>
            <person name="Warren W.C."/>
        </authorList>
    </citation>
    <scope>NUCLEOTIDE SEQUENCE [LARGE SCALE GENOMIC DNA]</scope>
</reference>
<reference evidence="2" key="5">
    <citation type="submission" date="2025-09" db="UniProtKB">
        <authorList>
            <consortium name="Ensembl"/>
        </authorList>
    </citation>
    <scope>IDENTIFICATION</scope>
</reference>
<reference evidence="3" key="1">
    <citation type="journal article" date="2006" name="Science">
        <title>Ancient noncoding elements conserved in the human genome.</title>
        <authorList>
            <person name="Venkatesh B."/>
            <person name="Kirkness E.F."/>
            <person name="Loh Y.H."/>
            <person name="Halpern A.L."/>
            <person name="Lee A.P."/>
            <person name="Johnson J."/>
            <person name="Dandona N."/>
            <person name="Viswanathan L.D."/>
            <person name="Tay A."/>
            <person name="Venter J.C."/>
            <person name="Strausberg R.L."/>
            <person name="Brenner S."/>
        </authorList>
    </citation>
    <scope>NUCLEOTIDE SEQUENCE [LARGE SCALE GENOMIC DNA]</scope>
</reference>
<feature type="compositionally biased region" description="Low complexity" evidence="1">
    <location>
        <begin position="9"/>
        <end position="20"/>
    </location>
</feature>
<name>A0A4W3HQY8_CALMI</name>
<organism evidence="2 3">
    <name type="scientific">Callorhinchus milii</name>
    <name type="common">Ghost shark</name>
    <dbReference type="NCBI Taxonomy" id="7868"/>
    <lineage>
        <taxon>Eukaryota</taxon>
        <taxon>Metazoa</taxon>
        <taxon>Chordata</taxon>
        <taxon>Craniata</taxon>
        <taxon>Vertebrata</taxon>
        <taxon>Chondrichthyes</taxon>
        <taxon>Holocephali</taxon>
        <taxon>Chimaeriformes</taxon>
        <taxon>Callorhinchidae</taxon>
        <taxon>Callorhinchus</taxon>
    </lineage>
</organism>
<keyword evidence="3" id="KW-1185">Reference proteome</keyword>
<feature type="region of interest" description="Disordered" evidence="1">
    <location>
        <begin position="1"/>
        <end position="153"/>
    </location>
</feature>